<evidence type="ECO:0000313" key="2">
    <source>
        <dbReference type="Proteomes" id="UP000828390"/>
    </source>
</evidence>
<accession>A0A9D4LY31</accession>
<comment type="caution">
    <text evidence="1">The sequence shown here is derived from an EMBL/GenBank/DDBJ whole genome shotgun (WGS) entry which is preliminary data.</text>
</comment>
<sequence length="116" mass="13145">MLLIRSKEKWPKGPLVIRLPQSPKVWIRPESKRVTAGRVKSVTGWKSASDYGLAPVDLRKSASGYRVVADDRLKIASVYGVAAVHRRKSVSRYGVAPVVRWKGESRRPFRCDSEWL</sequence>
<name>A0A9D4LY31_DREPO</name>
<reference evidence="1" key="1">
    <citation type="journal article" date="2019" name="bioRxiv">
        <title>The Genome of the Zebra Mussel, Dreissena polymorpha: A Resource for Invasive Species Research.</title>
        <authorList>
            <person name="McCartney M.A."/>
            <person name="Auch B."/>
            <person name="Kono T."/>
            <person name="Mallez S."/>
            <person name="Zhang Y."/>
            <person name="Obille A."/>
            <person name="Becker A."/>
            <person name="Abrahante J.E."/>
            <person name="Garbe J."/>
            <person name="Badalamenti J.P."/>
            <person name="Herman A."/>
            <person name="Mangelson H."/>
            <person name="Liachko I."/>
            <person name="Sullivan S."/>
            <person name="Sone E.D."/>
            <person name="Koren S."/>
            <person name="Silverstein K.A.T."/>
            <person name="Beckman K.B."/>
            <person name="Gohl D.M."/>
        </authorList>
    </citation>
    <scope>NUCLEOTIDE SEQUENCE</scope>
    <source>
        <strain evidence="1">Duluth1</strain>
        <tissue evidence="1">Whole animal</tissue>
    </source>
</reference>
<reference evidence="1" key="2">
    <citation type="submission" date="2020-11" db="EMBL/GenBank/DDBJ databases">
        <authorList>
            <person name="McCartney M.A."/>
            <person name="Auch B."/>
            <person name="Kono T."/>
            <person name="Mallez S."/>
            <person name="Becker A."/>
            <person name="Gohl D.M."/>
            <person name="Silverstein K.A.T."/>
            <person name="Koren S."/>
            <person name="Bechman K.B."/>
            <person name="Herman A."/>
            <person name="Abrahante J.E."/>
            <person name="Garbe J."/>
        </authorList>
    </citation>
    <scope>NUCLEOTIDE SEQUENCE</scope>
    <source>
        <strain evidence="1">Duluth1</strain>
        <tissue evidence="1">Whole animal</tissue>
    </source>
</reference>
<dbReference type="AlphaFoldDB" id="A0A9D4LY31"/>
<gene>
    <name evidence="1" type="ORF">DPMN_029175</name>
</gene>
<organism evidence="1 2">
    <name type="scientific">Dreissena polymorpha</name>
    <name type="common">Zebra mussel</name>
    <name type="synonym">Mytilus polymorpha</name>
    <dbReference type="NCBI Taxonomy" id="45954"/>
    <lineage>
        <taxon>Eukaryota</taxon>
        <taxon>Metazoa</taxon>
        <taxon>Spiralia</taxon>
        <taxon>Lophotrochozoa</taxon>
        <taxon>Mollusca</taxon>
        <taxon>Bivalvia</taxon>
        <taxon>Autobranchia</taxon>
        <taxon>Heteroconchia</taxon>
        <taxon>Euheterodonta</taxon>
        <taxon>Imparidentia</taxon>
        <taxon>Neoheterodontei</taxon>
        <taxon>Myida</taxon>
        <taxon>Dreissenoidea</taxon>
        <taxon>Dreissenidae</taxon>
        <taxon>Dreissena</taxon>
    </lineage>
</organism>
<evidence type="ECO:0000313" key="1">
    <source>
        <dbReference type="EMBL" id="KAH3866121.1"/>
    </source>
</evidence>
<protein>
    <submittedName>
        <fullName evidence="1">Uncharacterized protein</fullName>
    </submittedName>
</protein>
<dbReference type="EMBL" id="JAIWYP010000002">
    <property type="protein sequence ID" value="KAH3866121.1"/>
    <property type="molecule type" value="Genomic_DNA"/>
</dbReference>
<proteinExistence type="predicted"/>
<dbReference type="Proteomes" id="UP000828390">
    <property type="component" value="Unassembled WGS sequence"/>
</dbReference>
<keyword evidence="2" id="KW-1185">Reference proteome</keyword>